<dbReference type="EMBL" id="MCGN01000013">
    <property type="protein sequence ID" value="ORY89983.1"/>
    <property type="molecule type" value="Genomic_DNA"/>
</dbReference>
<comment type="caution">
    <text evidence="2">The sequence shown here is derived from an EMBL/GenBank/DDBJ whole genome shotgun (WGS) entry which is preliminary data.</text>
</comment>
<keyword evidence="3" id="KW-1185">Reference proteome</keyword>
<sequence length="54" mass="6436">MTVRPATCEGYQIQYVALILHCYYRASCIIIPSMFLRYSICFSFLSSKRQRRCF</sequence>
<proteinExistence type="predicted"/>
<evidence type="ECO:0000313" key="3">
    <source>
        <dbReference type="Proteomes" id="UP000242180"/>
    </source>
</evidence>
<reference evidence="2 3" key="1">
    <citation type="submission" date="2016-07" db="EMBL/GenBank/DDBJ databases">
        <title>Pervasive Adenine N6-methylation of Active Genes in Fungi.</title>
        <authorList>
            <consortium name="DOE Joint Genome Institute"/>
            <person name="Mondo S.J."/>
            <person name="Dannebaum R.O."/>
            <person name="Kuo R.C."/>
            <person name="Labutti K."/>
            <person name="Haridas S."/>
            <person name="Kuo A."/>
            <person name="Salamov A."/>
            <person name="Ahrendt S.R."/>
            <person name="Lipzen A."/>
            <person name="Sullivan W."/>
            <person name="Andreopoulos W.B."/>
            <person name="Clum A."/>
            <person name="Lindquist E."/>
            <person name="Daum C."/>
            <person name="Ramamoorthy G.K."/>
            <person name="Gryganskyi A."/>
            <person name="Culley D."/>
            <person name="Magnuson J.K."/>
            <person name="James T.Y."/>
            <person name="O'Malley M.A."/>
            <person name="Stajich J.E."/>
            <person name="Spatafora J.W."/>
            <person name="Visel A."/>
            <person name="Grigoriev I.V."/>
        </authorList>
    </citation>
    <scope>NUCLEOTIDE SEQUENCE [LARGE SCALE GENOMIC DNA]</scope>
    <source>
        <strain evidence="2 3">NRRL 2496</strain>
    </source>
</reference>
<evidence type="ECO:0000313" key="2">
    <source>
        <dbReference type="EMBL" id="ORY89983.1"/>
    </source>
</evidence>
<feature type="transmembrane region" description="Helical" evidence="1">
    <location>
        <begin position="23"/>
        <end position="45"/>
    </location>
</feature>
<name>A0A1X2GZL8_SYNRA</name>
<gene>
    <name evidence="2" type="ORF">BCR43DRAFT_499798</name>
</gene>
<accession>A0A1X2GZL8</accession>
<dbReference type="InParanoid" id="A0A1X2GZL8"/>
<keyword evidence="1" id="KW-0812">Transmembrane</keyword>
<organism evidence="2 3">
    <name type="scientific">Syncephalastrum racemosum</name>
    <name type="common">Filamentous fungus</name>
    <dbReference type="NCBI Taxonomy" id="13706"/>
    <lineage>
        <taxon>Eukaryota</taxon>
        <taxon>Fungi</taxon>
        <taxon>Fungi incertae sedis</taxon>
        <taxon>Mucoromycota</taxon>
        <taxon>Mucoromycotina</taxon>
        <taxon>Mucoromycetes</taxon>
        <taxon>Mucorales</taxon>
        <taxon>Syncephalastraceae</taxon>
        <taxon>Syncephalastrum</taxon>
    </lineage>
</organism>
<keyword evidence="1" id="KW-0472">Membrane</keyword>
<dbReference type="Proteomes" id="UP000242180">
    <property type="component" value="Unassembled WGS sequence"/>
</dbReference>
<evidence type="ECO:0000256" key="1">
    <source>
        <dbReference type="SAM" id="Phobius"/>
    </source>
</evidence>
<protein>
    <submittedName>
        <fullName evidence="2">Uncharacterized protein</fullName>
    </submittedName>
</protein>
<dbReference type="AlphaFoldDB" id="A0A1X2GZL8"/>
<keyword evidence="1" id="KW-1133">Transmembrane helix</keyword>